<accession>W2XQ29</accession>
<dbReference type="AlphaFoldDB" id="W2XQ29"/>
<dbReference type="EMBL" id="ANIX01000511">
    <property type="protein sequence ID" value="ETP24607.1"/>
    <property type="molecule type" value="Genomic_DNA"/>
</dbReference>
<evidence type="ECO:0000313" key="2">
    <source>
        <dbReference type="Proteomes" id="UP000018958"/>
    </source>
</evidence>
<gene>
    <name evidence="1" type="ORF">F441_02417</name>
</gene>
<organism evidence="1 2">
    <name type="scientific">Phytophthora nicotianae CJ01A1</name>
    <dbReference type="NCBI Taxonomy" id="1317063"/>
    <lineage>
        <taxon>Eukaryota</taxon>
        <taxon>Sar</taxon>
        <taxon>Stramenopiles</taxon>
        <taxon>Oomycota</taxon>
        <taxon>Peronosporomycetes</taxon>
        <taxon>Peronosporales</taxon>
        <taxon>Peronosporaceae</taxon>
        <taxon>Phytophthora</taxon>
    </lineage>
</organism>
<reference evidence="1 2" key="1">
    <citation type="submission" date="2013-11" db="EMBL/GenBank/DDBJ databases">
        <title>The Genome Sequence of Phytophthora parasitica CJ01A1.</title>
        <authorList>
            <consortium name="The Broad Institute Genomics Platform"/>
            <person name="Russ C."/>
            <person name="Tyler B."/>
            <person name="Panabieres F."/>
            <person name="Shan W."/>
            <person name="Tripathy S."/>
            <person name="Grunwald N."/>
            <person name="Machado M."/>
            <person name="Johnson C.S."/>
            <person name="Walker B."/>
            <person name="Young S.K."/>
            <person name="Zeng Q."/>
            <person name="Gargeya S."/>
            <person name="Fitzgerald M."/>
            <person name="Haas B."/>
            <person name="Abouelleil A."/>
            <person name="Allen A.W."/>
            <person name="Alvarado L."/>
            <person name="Arachchi H.M."/>
            <person name="Berlin A.M."/>
            <person name="Chapman S.B."/>
            <person name="Gainer-Dewar J."/>
            <person name="Goldberg J."/>
            <person name="Griggs A."/>
            <person name="Gujja S."/>
            <person name="Hansen M."/>
            <person name="Howarth C."/>
            <person name="Imamovic A."/>
            <person name="Ireland A."/>
            <person name="Larimer J."/>
            <person name="McCowan C."/>
            <person name="Murphy C."/>
            <person name="Pearson M."/>
            <person name="Poon T.W."/>
            <person name="Priest M."/>
            <person name="Roberts A."/>
            <person name="Saif S."/>
            <person name="Shea T."/>
            <person name="Sisk P."/>
            <person name="Sykes S."/>
            <person name="Wortman J."/>
            <person name="Nusbaum C."/>
            <person name="Birren B."/>
        </authorList>
    </citation>
    <scope>NUCLEOTIDE SEQUENCE [LARGE SCALE GENOMIC DNA]</scope>
    <source>
        <strain evidence="1 2">CJ01A1</strain>
    </source>
</reference>
<evidence type="ECO:0000313" key="1">
    <source>
        <dbReference type="EMBL" id="ETP24607.1"/>
    </source>
</evidence>
<name>W2XQ29_PHYNI</name>
<comment type="caution">
    <text evidence="1">The sequence shown here is derived from an EMBL/GenBank/DDBJ whole genome shotgun (WGS) entry which is preliminary data.</text>
</comment>
<protein>
    <submittedName>
        <fullName evidence="1">Uncharacterized protein</fullName>
    </submittedName>
</protein>
<dbReference type="PANTHER" id="PTHR48471:SF1">
    <property type="entry name" value="DDE TNP4 DOMAIN-CONTAINING PROTEIN"/>
    <property type="match status" value="1"/>
</dbReference>
<dbReference type="Proteomes" id="UP000018958">
    <property type="component" value="Unassembled WGS sequence"/>
</dbReference>
<proteinExistence type="predicted"/>
<dbReference type="PANTHER" id="PTHR48471">
    <property type="entry name" value="DDE TNP4 DOMAIN-CONTAINING PROTEIN"/>
    <property type="match status" value="1"/>
</dbReference>
<sequence length="277" mass="31390">MLALAHQGQQEKGERQWGQHYLKRADLHPDLRYGTAWEAIYGAGNDRVVITTTGFDFSCFHYLLSCFEPRKSGKKMLLWDHYTAVDRLILEDGAPLPYQETTSTLLVNPDRIQIFAVTPSVCSRYLAFSVQMLLEEFKSIPEATISWPGTDDDDVFADYAGMISLRHPLLTKGFCFVDGVNIPVAESEFDDIQNAYYNGWTCSHYCSNVLAFATDGNTIRATSISSRLLHVQQDAKLFLQRRKVSLRAIKLIRVVLVVVQHNLPLVCSSWENCTDDL</sequence>